<name>A0ABM9ACM7_9GAMM</name>
<accession>A0ABM9ACM7</accession>
<dbReference type="Gene3D" id="1.25.40.10">
    <property type="entry name" value="Tetratricopeptide repeat domain"/>
    <property type="match status" value="1"/>
</dbReference>
<dbReference type="Proteomes" id="UP000838100">
    <property type="component" value="Unassembled WGS sequence"/>
</dbReference>
<reference evidence="1" key="1">
    <citation type="submission" date="2021-12" db="EMBL/GenBank/DDBJ databases">
        <authorList>
            <person name="Rodrigo-Torres L."/>
            <person name="Arahal R. D."/>
            <person name="Lucena T."/>
        </authorList>
    </citation>
    <scope>NUCLEOTIDE SEQUENCE</scope>
    <source>
        <strain evidence="1">CECT 8267</strain>
    </source>
</reference>
<evidence type="ECO:0000313" key="1">
    <source>
        <dbReference type="EMBL" id="CAH0990952.1"/>
    </source>
</evidence>
<dbReference type="InterPro" id="IPR011990">
    <property type="entry name" value="TPR-like_helical_dom_sf"/>
</dbReference>
<comment type="caution">
    <text evidence="1">The sequence shown here is derived from an EMBL/GenBank/DDBJ whole genome shotgun (WGS) entry which is preliminary data.</text>
</comment>
<proteinExistence type="predicted"/>
<gene>
    <name evidence="1" type="ORF">SIN8267_01053</name>
</gene>
<sequence>MNTKLYKRVHTLAETMVEAVAKSNQKTFDLCYDELKQLCLEHEGVERKDHPVQWETLADFTEDAELAQQYYQKALDFAEAIENQDFIASINYASAVLSIEQGQPELALPKLQAADVAAAQTGDSELQREVKQLLKKLK</sequence>
<dbReference type="EMBL" id="CAKLPX010000001">
    <property type="protein sequence ID" value="CAH0990952.1"/>
    <property type="molecule type" value="Genomic_DNA"/>
</dbReference>
<organism evidence="1 2">
    <name type="scientific">Sinobacterium norvegicum</name>
    <dbReference type="NCBI Taxonomy" id="1641715"/>
    <lineage>
        <taxon>Bacteria</taxon>
        <taxon>Pseudomonadati</taxon>
        <taxon>Pseudomonadota</taxon>
        <taxon>Gammaproteobacteria</taxon>
        <taxon>Cellvibrionales</taxon>
        <taxon>Spongiibacteraceae</taxon>
        <taxon>Sinobacterium</taxon>
    </lineage>
</organism>
<evidence type="ECO:0008006" key="3">
    <source>
        <dbReference type="Google" id="ProtNLM"/>
    </source>
</evidence>
<evidence type="ECO:0000313" key="2">
    <source>
        <dbReference type="Proteomes" id="UP000838100"/>
    </source>
</evidence>
<dbReference type="RefSeq" id="WP_237443617.1">
    <property type="nucleotide sequence ID" value="NZ_CAKLPX010000001.1"/>
</dbReference>
<protein>
    <recommendedName>
        <fullName evidence="3">Replicative DNA helicase</fullName>
    </recommendedName>
</protein>
<keyword evidence="2" id="KW-1185">Reference proteome</keyword>